<dbReference type="Proteomes" id="UP000054359">
    <property type="component" value="Unassembled WGS sequence"/>
</dbReference>
<accession>A0A087T7D8</accession>
<organism evidence="1 2">
    <name type="scientific">Stegodyphus mimosarum</name>
    <name type="common">African social velvet spider</name>
    <dbReference type="NCBI Taxonomy" id="407821"/>
    <lineage>
        <taxon>Eukaryota</taxon>
        <taxon>Metazoa</taxon>
        <taxon>Ecdysozoa</taxon>
        <taxon>Arthropoda</taxon>
        <taxon>Chelicerata</taxon>
        <taxon>Arachnida</taxon>
        <taxon>Araneae</taxon>
        <taxon>Araneomorphae</taxon>
        <taxon>Entelegynae</taxon>
        <taxon>Eresoidea</taxon>
        <taxon>Eresidae</taxon>
        <taxon>Stegodyphus</taxon>
    </lineage>
</organism>
<evidence type="ECO:0000313" key="2">
    <source>
        <dbReference type="Proteomes" id="UP000054359"/>
    </source>
</evidence>
<evidence type="ECO:0000313" key="1">
    <source>
        <dbReference type="EMBL" id="KFM61027.1"/>
    </source>
</evidence>
<dbReference type="AlphaFoldDB" id="A0A087T7D8"/>
<protein>
    <submittedName>
        <fullName evidence="1">Uncharacterized protein</fullName>
    </submittedName>
</protein>
<keyword evidence="2" id="KW-1185">Reference proteome</keyword>
<sequence length="39" mass="4472">MEIIMRIPCMQPICIVEEDELPAFNVFIYLVLVGCKSVD</sequence>
<gene>
    <name evidence="1" type="ORF">X975_20259</name>
</gene>
<dbReference type="EMBL" id="KK113780">
    <property type="protein sequence ID" value="KFM61027.1"/>
    <property type="molecule type" value="Genomic_DNA"/>
</dbReference>
<name>A0A087T7D8_STEMI</name>
<reference evidence="1 2" key="1">
    <citation type="submission" date="2013-11" db="EMBL/GenBank/DDBJ databases">
        <title>Genome sequencing of Stegodyphus mimosarum.</title>
        <authorList>
            <person name="Bechsgaard J."/>
        </authorList>
    </citation>
    <scope>NUCLEOTIDE SEQUENCE [LARGE SCALE GENOMIC DNA]</scope>
</reference>
<proteinExistence type="predicted"/>
<dbReference type="PROSITE" id="PS51257">
    <property type="entry name" value="PROKAR_LIPOPROTEIN"/>
    <property type="match status" value="1"/>
</dbReference>
<feature type="non-terminal residue" evidence="1">
    <location>
        <position position="39"/>
    </location>
</feature>